<comment type="caution">
    <text evidence="8">The sequence shown here is derived from an EMBL/GenBank/DDBJ whole genome shotgun (WGS) entry which is preliminary data.</text>
</comment>
<feature type="compositionally biased region" description="Basic residues" evidence="6">
    <location>
        <begin position="59"/>
        <end position="69"/>
    </location>
</feature>
<proteinExistence type="predicted"/>
<evidence type="ECO:0000256" key="1">
    <source>
        <dbReference type="ARBA" id="ARBA00004123"/>
    </source>
</evidence>
<dbReference type="Pfam" id="PF24990">
    <property type="entry name" value="PAS_13"/>
    <property type="match status" value="1"/>
</dbReference>
<reference evidence="9" key="1">
    <citation type="submission" date="2017-01" db="EMBL/GenBank/DDBJ databases">
        <authorList>
            <person name="Wang Y."/>
            <person name="White M."/>
            <person name="Kvist S."/>
            <person name="Moncalvo J.-M."/>
        </authorList>
    </citation>
    <scope>NUCLEOTIDE SEQUENCE [LARGE SCALE GENOMIC DNA]</scope>
    <source>
        <strain evidence="9">ID-206-W2</strain>
    </source>
</reference>
<feature type="compositionally biased region" description="Low complexity" evidence="6">
    <location>
        <begin position="79"/>
        <end position="94"/>
    </location>
</feature>
<evidence type="ECO:0000259" key="7">
    <source>
        <dbReference type="Pfam" id="PF24990"/>
    </source>
</evidence>
<dbReference type="PANTHER" id="PTHR31986:SF7">
    <property type="entry name" value="REGULATOR OF DRUG SENSITIVITY 2"/>
    <property type="match status" value="1"/>
</dbReference>
<evidence type="ECO:0000256" key="5">
    <source>
        <dbReference type="ARBA" id="ARBA00023242"/>
    </source>
</evidence>
<feature type="region of interest" description="Disordered" evidence="6">
    <location>
        <begin position="124"/>
        <end position="144"/>
    </location>
</feature>
<feature type="compositionally biased region" description="Polar residues" evidence="6">
    <location>
        <begin position="124"/>
        <end position="139"/>
    </location>
</feature>
<dbReference type="InterPro" id="IPR056751">
    <property type="entry name" value="PAS_13"/>
</dbReference>
<evidence type="ECO:0000313" key="9">
    <source>
        <dbReference type="Proteomes" id="UP000187429"/>
    </source>
</evidence>
<gene>
    <name evidence="8" type="ORF">AYI69_g2081</name>
</gene>
<dbReference type="GO" id="GO:0005634">
    <property type="term" value="C:nucleus"/>
    <property type="evidence" value="ECO:0007669"/>
    <property type="project" value="UniProtKB-SubCell"/>
</dbReference>
<keyword evidence="5" id="KW-0539">Nucleus</keyword>
<keyword evidence="9" id="KW-1185">Reference proteome</keyword>
<feature type="compositionally biased region" description="Low complexity" evidence="6">
    <location>
        <begin position="33"/>
        <end position="54"/>
    </location>
</feature>
<evidence type="ECO:0000256" key="4">
    <source>
        <dbReference type="ARBA" id="ARBA00023163"/>
    </source>
</evidence>
<dbReference type="OrthoDB" id="65716at2759"/>
<keyword evidence="3" id="KW-0805">Transcription regulation</keyword>
<dbReference type="EMBL" id="LSSM01000584">
    <property type="protein sequence ID" value="OMJ28453.1"/>
    <property type="molecule type" value="Genomic_DNA"/>
</dbReference>
<keyword evidence="2" id="KW-0479">Metal-binding</keyword>
<dbReference type="Proteomes" id="UP000187429">
    <property type="component" value="Unassembled WGS sequence"/>
</dbReference>
<feature type="domain" description="ERT1/acuK family PAS" evidence="7">
    <location>
        <begin position="387"/>
        <end position="474"/>
    </location>
</feature>
<feature type="region of interest" description="Disordered" evidence="6">
    <location>
        <begin position="534"/>
        <end position="636"/>
    </location>
</feature>
<dbReference type="GO" id="GO:0046872">
    <property type="term" value="F:metal ion binding"/>
    <property type="evidence" value="ECO:0007669"/>
    <property type="project" value="UniProtKB-KW"/>
</dbReference>
<evidence type="ECO:0000313" key="8">
    <source>
        <dbReference type="EMBL" id="OMJ28453.1"/>
    </source>
</evidence>
<organism evidence="8 9">
    <name type="scientific">Smittium culicis</name>
    <dbReference type="NCBI Taxonomy" id="133412"/>
    <lineage>
        <taxon>Eukaryota</taxon>
        <taxon>Fungi</taxon>
        <taxon>Fungi incertae sedis</taxon>
        <taxon>Zoopagomycota</taxon>
        <taxon>Kickxellomycotina</taxon>
        <taxon>Harpellomycetes</taxon>
        <taxon>Harpellales</taxon>
        <taxon>Legeriomycetaceae</taxon>
        <taxon>Smittium</taxon>
    </lineage>
</organism>
<feature type="compositionally biased region" description="Polar residues" evidence="6">
    <location>
        <begin position="552"/>
        <end position="594"/>
    </location>
</feature>
<dbReference type="AlphaFoldDB" id="A0A1R1YNJ1"/>
<sequence length="676" mass="75632">MAENIDPQLNLVDSNSFEDSDFSIANNLPANNSEASLMNNSNAENNSELSNSAEISTPKIKKKRKKVQKVAKNDTNIDSPISSSNNTESSFNNSQQPPAPLSSSNSTFNHEALSLFQNSISFSDKNSSVNNPQKNSEFTNDPAGMILNNSQNSDLLNAPLDSNINNRNLNQNSKFNEFNDYNLSNPQDILRGNFADHRPKLAALSPLPPLSTKMANRVANRKIGFPLGTDSISTASNFDSKYHENGRNNFSVNQNRKYSQLSIDSNSQNISSVEQKKQMLEPYYLSVLNLEDSSPEEKLRQILSSKYTTGVLKPFNYVNGYLRMHRFMEKNMSSASVTKLVGILSIYRSTFMSIIKTLTDVDVLVSEVAFEKLLFDYNHTFHTFGVPACLWRRTGEIFKANKQFADMVGLPIQYFREGRVTIYELMTEESTVNYLEKYTNVAFDVTQKAVLTSCVLQVSNLVRKMVDRDISNGSWGNGSEPKLEPLPVSLGDRGDPESFLSSLKESDVFHSMSKNAKNWDSVTKKMYKEMTSVDKTKNTSDINEDTSFLDRSGNSFRSASIPLNDNSQKHNNTNSVSGQSESIDSGKNRQQMGADSSNINNNIYSSSNNDNTNFTSRNFNTSNNSQKESRGNNVNDNATKKFFISNKKLPCCFSITIRRDKNCLPIAIIGNFMPIN</sequence>
<accession>A0A1R1YNJ1</accession>
<feature type="compositionally biased region" description="Low complexity" evidence="6">
    <location>
        <begin position="595"/>
        <end position="625"/>
    </location>
</feature>
<name>A0A1R1YNJ1_9FUNG</name>
<evidence type="ECO:0000256" key="2">
    <source>
        <dbReference type="ARBA" id="ARBA00022723"/>
    </source>
</evidence>
<keyword evidence="4" id="KW-0804">Transcription</keyword>
<comment type="subcellular location">
    <subcellularLocation>
        <location evidence="1">Nucleus</location>
    </subcellularLocation>
</comment>
<dbReference type="PANTHER" id="PTHR31986">
    <property type="entry name" value="REGULATOR OF DRUG SENSITIVITY 2"/>
    <property type="match status" value="1"/>
</dbReference>
<evidence type="ECO:0000256" key="3">
    <source>
        <dbReference type="ARBA" id="ARBA00023015"/>
    </source>
</evidence>
<dbReference type="InterPro" id="IPR053045">
    <property type="entry name" value="Zinc_cluster_trans_reg"/>
</dbReference>
<dbReference type="GO" id="GO:0000977">
    <property type="term" value="F:RNA polymerase II transcription regulatory region sequence-specific DNA binding"/>
    <property type="evidence" value="ECO:0007669"/>
    <property type="project" value="TreeGrafter"/>
</dbReference>
<protein>
    <submittedName>
        <fullName evidence="8">Regulator of drug sensitivity 2</fullName>
    </submittedName>
</protein>
<evidence type="ECO:0000256" key="6">
    <source>
        <dbReference type="SAM" id="MobiDB-lite"/>
    </source>
</evidence>
<feature type="region of interest" description="Disordered" evidence="6">
    <location>
        <begin position="33"/>
        <end position="106"/>
    </location>
</feature>